<reference evidence="1" key="1">
    <citation type="submission" date="2014-11" db="EMBL/GenBank/DDBJ databases">
        <authorList>
            <person name="Amaro Gonzalez C."/>
        </authorList>
    </citation>
    <scope>NUCLEOTIDE SEQUENCE</scope>
</reference>
<sequence length="53" mass="6535">MFKHNQTHICRLFHDVVFCKIKRYILLVNFEPTFYNRIRCMLALFCCCFNQSK</sequence>
<proteinExistence type="predicted"/>
<reference evidence="1" key="2">
    <citation type="journal article" date="2015" name="Fish Shellfish Immunol.">
        <title>Early steps in the European eel (Anguilla anguilla)-Vibrio vulnificus interaction in the gills: Role of the RtxA13 toxin.</title>
        <authorList>
            <person name="Callol A."/>
            <person name="Pajuelo D."/>
            <person name="Ebbesson L."/>
            <person name="Teles M."/>
            <person name="MacKenzie S."/>
            <person name="Amaro C."/>
        </authorList>
    </citation>
    <scope>NUCLEOTIDE SEQUENCE</scope>
</reference>
<evidence type="ECO:0000313" key="1">
    <source>
        <dbReference type="EMBL" id="JAH47539.1"/>
    </source>
</evidence>
<dbReference type="AlphaFoldDB" id="A0A0E9T1W4"/>
<name>A0A0E9T1W4_ANGAN</name>
<protein>
    <submittedName>
        <fullName evidence="1">Uncharacterized protein</fullName>
    </submittedName>
</protein>
<accession>A0A0E9T1W4</accession>
<organism evidence="1">
    <name type="scientific">Anguilla anguilla</name>
    <name type="common">European freshwater eel</name>
    <name type="synonym">Muraena anguilla</name>
    <dbReference type="NCBI Taxonomy" id="7936"/>
    <lineage>
        <taxon>Eukaryota</taxon>
        <taxon>Metazoa</taxon>
        <taxon>Chordata</taxon>
        <taxon>Craniata</taxon>
        <taxon>Vertebrata</taxon>
        <taxon>Euteleostomi</taxon>
        <taxon>Actinopterygii</taxon>
        <taxon>Neopterygii</taxon>
        <taxon>Teleostei</taxon>
        <taxon>Anguilliformes</taxon>
        <taxon>Anguillidae</taxon>
        <taxon>Anguilla</taxon>
    </lineage>
</organism>
<dbReference type="EMBL" id="GBXM01061038">
    <property type="protein sequence ID" value="JAH47539.1"/>
    <property type="molecule type" value="Transcribed_RNA"/>
</dbReference>